<dbReference type="SUPFAM" id="SSF51905">
    <property type="entry name" value="FAD/NAD(P)-binding domain"/>
    <property type="match status" value="1"/>
</dbReference>
<feature type="domain" description="Pyridine nucleotide-disulphide oxidoreductase dimerisation" evidence="5">
    <location>
        <begin position="352"/>
        <end position="453"/>
    </location>
</feature>
<reference evidence="7" key="1">
    <citation type="journal article" date="2021" name="Front. Microbiol.">
        <title>Comprehensive Comparative Genomics and Phenotyping of Methylobacterium Species.</title>
        <authorList>
            <person name="Alessa O."/>
            <person name="Ogura Y."/>
            <person name="Fujitani Y."/>
            <person name="Takami H."/>
            <person name="Hayashi T."/>
            <person name="Sahin N."/>
            <person name="Tani A."/>
        </authorList>
    </citation>
    <scope>NUCLEOTIDE SEQUENCE</scope>
    <source>
        <strain evidence="7">LMG 23639</strain>
    </source>
</reference>
<dbReference type="Proteomes" id="UP001055102">
    <property type="component" value="Unassembled WGS sequence"/>
</dbReference>
<name>A0ABQ4SPH7_9HYPH</name>
<dbReference type="NCBIfam" id="NF004939">
    <property type="entry name" value="PRK06292.1-1"/>
    <property type="match status" value="1"/>
</dbReference>
<dbReference type="EMBL" id="BPQR01000007">
    <property type="protein sequence ID" value="GJE05126.1"/>
    <property type="molecule type" value="Genomic_DNA"/>
</dbReference>
<dbReference type="RefSeq" id="WP_238273852.1">
    <property type="nucleotide sequence ID" value="NZ_BPQR01000007.1"/>
</dbReference>
<evidence type="ECO:0000256" key="2">
    <source>
        <dbReference type="ARBA" id="ARBA00007532"/>
    </source>
</evidence>
<dbReference type="PRINTS" id="PR00368">
    <property type="entry name" value="FADPNR"/>
</dbReference>
<protein>
    <submittedName>
        <fullName evidence="7">Dihydrolipoyl dehydrogenase</fullName>
    </submittedName>
</protein>
<dbReference type="SUPFAM" id="SSF55424">
    <property type="entry name" value="FAD/NAD-linked reductases, dimerisation (C-terminal) domain"/>
    <property type="match status" value="1"/>
</dbReference>
<evidence type="ECO:0000256" key="3">
    <source>
        <dbReference type="ARBA" id="ARBA00022630"/>
    </source>
</evidence>
<accession>A0ABQ4SPH7</accession>
<proteinExistence type="inferred from homology"/>
<evidence type="ECO:0000256" key="4">
    <source>
        <dbReference type="ARBA" id="ARBA00022827"/>
    </source>
</evidence>
<gene>
    <name evidence="7" type="primary">pdhD</name>
    <name evidence="7" type="ORF">AOPFMNJM_0423</name>
</gene>
<evidence type="ECO:0000313" key="7">
    <source>
        <dbReference type="EMBL" id="GJE05126.1"/>
    </source>
</evidence>
<dbReference type="Gene3D" id="3.30.390.30">
    <property type="match status" value="1"/>
</dbReference>
<dbReference type="Gene3D" id="1.10.287.990">
    <property type="entry name" value="Fe,Mn superoxide dismutase (SOD) domain"/>
    <property type="match status" value="1"/>
</dbReference>
<comment type="caution">
    <text evidence="7">The sequence shown here is derived from an EMBL/GenBank/DDBJ whole genome shotgun (WGS) entry which is preliminary data.</text>
</comment>
<comment type="cofactor">
    <cofactor evidence="1">
        <name>FAD</name>
        <dbReference type="ChEBI" id="CHEBI:57692"/>
    </cofactor>
</comment>
<organism evidence="7 8">
    <name type="scientific">Methylobacterium jeotgali</name>
    <dbReference type="NCBI Taxonomy" id="381630"/>
    <lineage>
        <taxon>Bacteria</taxon>
        <taxon>Pseudomonadati</taxon>
        <taxon>Pseudomonadota</taxon>
        <taxon>Alphaproteobacteria</taxon>
        <taxon>Hyphomicrobiales</taxon>
        <taxon>Methylobacteriaceae</taxon>
        <taxon>Methylobacterium</taxon>
    </lineage>
</organism>
<keyword evidence="3" id="KW-0285">Flavoprotein</keyword>
<feature type="domain" description="FAD/NAD(P)-binding" evidence="6">
    <location>
        <begin position="7"/>
        <end position="325"/>
    </location>
</feature>
<dbReference type="Pfam" id="PF07992">
    <property type="entry name" value="Pyr_redox_2"/>
    <property type="match status" value="1"/>
</dbReference>
<evidence type="ECO:0000259" key="5">
    <source>
        <dbReference type="Pfam" id="PF02852"/>
    </source>
</evidence>
<dbReference type="InterPro" id="IPR036188">
    <property type="entry name" value="FAD/NAD-bd_sf"/>
</dbReference>
<dbReference type="InterPro" id="IPR036324">
    <property type="entry name" value="Mn/Fe_SOD_N_sf"/>
</dbReference>
<dbReference type="Pfam" id="PF02852">
    <property type="entry name" value="Pyr_redox_dim"/>
    <property type="match status" value="1"/>
</dbReference>
<keyword evidence="4" id="KW-0274">FAD</keyword>
<dbReference type="PRINTS" id="PR00411">
    <property type="entry name" value="PNDRDTASEI"/>
</dbReference>
<dbReference type="InterPro" id="IPR023753">
    <property type="entry name" value="FAD/NAD-binding_dom"/>
</dbReference>
<sequence>MREIACDVAVIGAGTAGIAAYRAARKAGARTLLIEAGPGGTTCARVGCMPSKLLIEAASAAQAARDAGLFGLHVPEVGIDGRAVLERVRRERDRFVRLVFEDLETFPDGERIAGRARFLDRDRLAVGEDLRVRFRAAVIATGSSPAVPKPLAGLGARVLTTDTVFELPDLPRTLAVIGGGPVGIELAQAMARLGIETTLIEGGRSLAGLSEPGLVAEAAEIFGRELTLHLETEVEAAEADCDGLRLRWCAPRGEPREARFERVLAAAGRPPNVTGLGLEAAGLDLDGSGVPRFDPGTLRCGDAPVFVAGDANADRPVLHEASRQGGIVGVNAAALAGHGGSEAPRRWPPLALVFTHPQAGRFGAAYDPEAGDGRLTGRASFADQGRARIAGTNAGGAVIFADRSGRLLGGEMLGPGAEHLVQGLAQAVWDGRTVQDLLDRPVYHPTLEEGLSDALRQIGSSIS</sequence>
<keyword evidence="8" id="KW-1185">Reference proteome</keyword>
<dbReference type="InterPro" id="IPR001100">
    <property type="entry name" value="Pyr_nuc-diS_OxRdtase"/>
</dbReference>
<reference evidence="7" key="2">
    <citation type="submission" date="2021-08" db="EMBL/GenBank/DDBJ databases">
        <authorList>
            <person name="Tani A."/>
            <person name="Ola A."/>
            <person name="Ogura Y."/>
            <person name="Katsura K."/>
            <person name="Hayashi T."/>
        </authorList>
    </citation>
    <scope>NUCLEOTIDE SEQUENCE</scope>
    <source>
        <strain evidence="7">LMG 23639</strain>
    </source>
</reference>
<dbReference type="PIRSF" id="PIRSF000350">
    <property type="entry name" value="Mercury_reductase_MerA"/>
    <property type="match status" value="1"/>
</dbReference>
<dbReference type="PANTHER" id="PTHR43014:SF4">
    <property type="entry name" value="PYRIDINE NUCLEOTIDE-DISULFIDE OXIDOREDUCTASE RCLA-RELATED"/>
    <property type="match status" value="1"/>
</dbReference>
<dbReference type="InterPro" id="IPR016156">
    <property type="entry name" value="FAD/NAD-linked_Rdtase_dimer_sf"/>
</dbReference>
<dbReference type="InterPro" id="IPR004099">
    <property type="entry name" value="Pyr_nucl-diS_OxRdtase_dimer"/>
</dbReference>
<dbReference type="PANTHER" id="PTHR43014">
    <property type="entry name" value="MERCURIC REDUCTASE"/>
    <property type="match status" value="1"/>
</dbReference>
<comment type="similarity">
    <text evidence="2">Belongs to the class-I pyridine nucleotide-disulfide oxidoreductase family.</text>
</comment>
<dbReference type="Gene3D" id="3.50.50.60">
    <property type="entry name" value="FAD/NAD(P)-binding domain"/>
    <property type="match status" value="3"/>
</dbReference>
<evidence type="ECO:0000259" key="6">
    <source>
        <dbReference type="Pfam" id="PF07992"/>
    </source>
</evidence>
<evidence type="ECO:0000313" key="8">
    <source>
        <dbReference type="Proteomes" id="UP001055102"/>
    </source>
</evidence>
<evidence type="ECO:0000256" key="1">
    <source>
        <dbReference type="ARBA" id="ARBA00001974"/>
    </source>
</evidence>